<dbReference type="Proteomes" id="UP001054902">
    <property type="component" value="Unassembled WGS sequence"/>
</dbReference>
<evidence type="ECO:0000256" key="1">
    <source>
        <dbReference type="SAM" id="MobiDB-lite"/>
    </source>
</evidence>
<evidence type="ECO:0000313" key="2">
    <source>
        <dbReference type="EMBL" id="GFH52540.1"/>
    </source>
</evidence>
<name>A0AAD3CX29_9STRA</name>
<feature type="compositionally biased region" description="Polar residues" evidence="1">
    <location>
        <begin position="274"/>
        <end position="289"/>
    </location>
</feature>
<sequence length="699" mass="78632">MQDHNHLIDQVEFHSPVAHGKQNSLVDFSFLNESQSTNTLTLTHLNALFGKLTNSNGGVPAQKLWKLLQSTDCNIHKLEYYKSKLITDVDPKRLISRGPFIAIFKHEAIAFVNNLENAARPLRNKRRRKKGTKSIQSAPVRLLKQQQPPEENFKQSPKRTKIEDKTGMIIVAKVDPDEISTVSGISPTNASTTSEGSDTMTLIDGDYKPMESTRKKVKRSAKKSRKKKKRLRNIKSVGSYKADTHEEDAGSIATRSTFTDTKSTSRGLNDHDQSSVADTSISKDYQPSPKNDRFDMNQMFYPQQPNMAVPHPYDAQGNMNMYGMPHPMHPNFSIGYPPIYSHHPHHYMHNAMNYNGHAQQSHVPSAFLQWQQGQTIARNNEYMDPYYSSSKEEDKIDYEECFLIKGITAFFKSIFGKKTTLLDQSPIRQGQQVDPVVLPPRQPEQVNAWPMHQDQHQSRARIVSDDSSYTASTYEYGSAANESAFSSLHTEVQFVNDRNDDAQIRCNLFSEESEDMWGMKSKASNTSSTLESVDENSFSVYTETTKSTKSTEGTKEKNTTRVPLRPRLSSKNRSRTINFRESSEESDKRLKSSRPKSLRSSGRSKSEGVRKSYRLKTLSVNTTSKSGSSSSSGKASDSSVSVNRKRTKSSPHVRSMKSSSLSKPSLVSRSVSLGTTSLSSRNGRVSTPSGVRDGFFHYR</sequence>
<feature type="compositionally biased region" description="Polar residues" evidence="1">
    <location>
        <begin position="674"/>
        <end position="689"/>
    </location>
</feature>
<reference evidence="2 3" key="1">
    <citation type="journal article" date="2021" name="Sci. Rep.">
        <title>The genome of the diatom Chaetoceros tenuissimus carries an ancient integrated fragment of an extant virus.</title>
        <authorList>
            <person name="Hongo Y."/>
            <person name="Kimura K."/>
            <person name="Takaki Y."/>
            <person name="Yoshida Y."/>
            <person name="Baba S."/>
            <person name="Kobayashi G."/>
            <person name="Nagasaki K."/>
            <person name="Hano T."/>
            <person name="Tomaru Y."/>
        </authorList>
    </citation>
    <scope>NUCLEOTIDE SEQUENCE [LARGE SCALE GENOMIC DNA]</scope>
    <source>
        <strain evidence="2 3">NIES-3715</strain>
    </source>
</reference>
<feature type="compositionally biased region" description="Basic and acidic residues" evidence="1">
    <location>
        <begin position="581"/>
        <end position="590"/>
    </location>
</feature>
<gene>
    <name evidence="2" type="ORF">CTEN210_09016</name>
</gene>
<keyword evidence="3" id="KW-1185">Reference proteome</keyword>
<feature type="compositionally biased region" description="Polar residues" evidence="1">
    <location>
        <begin position="522"/>
        <end position="541"/>
    </location>
</feature>
<feature type="region of interest" description="Disordered" evidence="1">
    <location>
        <begin position="181"/>
        <end position="295"/>
    </location>
</feature>
<feature type="compositionally biased region" description="Basic residues" evidence="1">
    <location>
        <begin position="122"/>
        <end position="132"/>
    </location>
</feature>
<dbReference type="AlphaFoldDB" id="A0AAD3CX29"/>
<organism evidence="2 3">
    <name type="scientific">Chaetoceros tenuissimus</name>
    <dbReference type="NCBI Taxonomy" id="426638"/>
    <lineage>
        <taxon>Eukaryota</taxon>
        <taxon>Sar</taxon>
        <taxon>Stramenopiles</taxon>
        <taxon>Ochrophyta</taxon>
        <taxon>Bacillariophyta</taxon>
        <taxon>Coscinodiscophyceae</taxon>
        <taxon>Chaetocerotophycidae</taxon>
        <taxon>Chaetocerotales</taxon>
        <taxon>Chaetocerotaceae</taxon>
        <taxon>Chaetoceros</taxon>
    </lineage>
</organism>
<feature type="compositionally biased region" description="Basic residues" evidence="1">
    <location>
        <begin position="643"/>
        <end position="655"/>
    </location>
</feature>
<feature type="compositionally biased region" description="Polar residues" evidence="1">
    <location>
        <begin position="181"/>
        <end position="200"/>
    </location>
</feature>
<comment type="caution">
    <text evidence="2">The sequence shown here is derived from an EMBL/GenBank/DDBJ whole genome shotgun (WGS) entry which is preliminary data.</text>
</comment>
<proteinExistence type="predicted"/>
<feature type="compositionally biased region" description="Low complexity" evidence="1">
    <location>
        <begin position="656"/>
        <end position="673"/>
    </location>
</feature>
<feature type="region of interest" description="Disordered" evidence="1">
    <location>
        <begin position="515"/>
        <end position="699"/>
    </location>
</feature>
<feature type="region of interest" description="Disordered" evidence="1">
    <location>
        <begin position="122"/>
        <end position="160"/>
    </location>
</feature>
<evidence type="ECO:0000313" key="3">
    <source>
        <dbReference type="Proteomes" id="UP001054902"/>
    </source>
</evidence>
<feature type="compositionally biased region" description="Low complexity" evidence="1">
    <location>
        <begin position="619"/>
        <end position="642"/>
    </location>
</feature>
<feature type="compositionally biased region" description="Low complexity" evidence="1">
    <location>
        <begin position="542"/>
        <end position="551"/>
    </location>
</feature>
<feature type="compositionally biased region" description="Polar residues" evidence="1">
    <location>
        <begin position="253"/>
        <end position="267"/>
    </location>
</feature>
<accession>A0AAD3CX29</accession>
<feature type="compositionally biased region" description="Basic and acidic residues" evidence="1">
    <location>
        <begin position="205"/>
        <end position="214"/>
    </location>
</feature>
<dbReference type="EMBL" id="BLLK01000045">
    <property type="protein sequence ID" value="GFH52540.1"/>
    <property type="molecule type" value="Genomic_DNA"/>
</dbReference>
<feature type="compositionally biased region" description="Basic residues" evidence="1">
    <location>
        <begin position="215"/>
        <end position="233"/>
    </location>
</feature>
<protein>
    <submittedName>
        <fullName evidence="2">Uncharacterized protein</fullName>
    </submittedName>
</protein>